<feature type="region of interest" description="Disordered" evidence="2">
    <location>
        <begin position="523"/>
        <end position="599"/>
    </location>
</feature>
<feature type="compositionally biased region" description="Polar residues" evidence="2">
    <location>
        <begin position="897"/>
        <end position="906"/>
    </location>
</feature>
<feature type="compositionally biased region" description="Polar residues" evidence="2">
    <location>
        <begin position="790"/>
        <end position="802"/>
    </location>
</feature>
<dbReference type="GO" id="GO:0097546">
    <property type="term" value="C:ciliary base"/>
    <property type="evidence" value="ECO:0007669"/>
    <property type="project" value="InterPro"/>
</dbReference>
<organism evidence="4 5">
    <name type="scientific">Lingula anatina</name>
    <name type="common">Brachiopod</name>
    <name type="synonym">Lingula unguis</name>
    <dbReference type="NCBI Taxonomy" id="7574"/>
    <lineage>
        <taxon>Eukaryota</taxon>
        <taxon>Metazoa</taxon>
        <taxon>Spiralia</taxon>
        <taxon>Lophotrochozoa</taxon>
        <taxon>Brachiopoda</taxon>
        <taxon>Linguliformea</taxon>
        <taxon>Lingulata</taxon>
        <taxon>Lingulida</taxon>
        <taxon>Linguloidea</taxon>
        <taxon>Lingulidae</taxon>
        <taxon>Lingula</taxon>
    </lineage>
</organism>
<dbReference type="GeneID" id="106157875"/>
<feature type="region of interest" description="Disordered" evidence="2">
    <location>
        <begin position="42"/>
        <end position="105"/>
    </location>
</feature>
<feature type="compositionally biased region" description="Low complexity" evidence="2">
    <location>
        <begin position="995"/>
        <end position="1009"/>
    </location>
</feature>
<dbReference type="PANTHER" id="PTHR31191">
    <property type="entry name" value="CENTROSOMAL PROTEIN CEP126"/>
    <property type="match status" value="1"/>
</dbReference>
<feature type="region of interest" description="Disordered" evidence="2">
    <location>
        <begin position="975"/>
        <end position="1042"/>
    </location>
</feature>
<dbReference type="PANTHER" id="PTHR31191:SF4">
    <property type="entry name" value="CENTROSOMAL PROTEIN OF 126 KDA"/>
    <property type="match status" value="1"/>
</dbReference>
<dbReference type="InParanoid" id="A0A1S3HSV3"/>
<sequence length="1337" mass="146985">MLGGTYSKKFQHIEKEHIDHLKKEIYGERHEVISKTKKLSLETNKRRKALAAKKKLEAQKEEKRRQEILAKRREKQQEATERFQRNNRTRTGSYSSPRHQFSPNHTTPALEEALRAVRNSPNHYRSSSYDNYVATNNAPQSGFRTVSARQPFHLHGGYTGSSYGRRDGNHGQDNQHDSYVEYNSKETPLQESLNKPYPNKYGVPPATRVYEHAREVKKATALHNKSLRNLNNSKSLFEQQLEEQQRKLHEQQQRTLKDFNVEILREINREIDSEEGNEAERRSSVSSADSLEAHNNQGYQSYGADKKQDSYSQQVTYNGTTSQKVPATKNGAFVTEIQSNFDVAGTSTPPGLQNHLHGTNANDVTLEDANESVPDSLEEINPHTLEITTRMGFSNGKSNHTQNQSAVRQYQHSASTKPTGYSPTTTNTGVYSQSSNQGRVGTEINSQPNLGRVGTEINSQPNLGRVGADYSQPNQGRSGPETYAQPSQSRTVGGVDVFRHTQFNTYTQSHAQDQLVNRQDAKSITTDNNMYKSNNVSSTSTVNRGLSSGSQPQSGIQPKRATDQDTGVHSDNNNKDQQPYTSSYSGRTETISNGPSYPSYAETANYVKELQAERYRTSAFNIHTKAWGTPSPSPADTGDGHGQPEGAAPQPQPPLDTKQQQQQQGRYTRPYSSKTAATSITSAYMNPSMGVGPSAVASPSSHPAVSAVYRDVPQPSRQERTVDGARDQDLNQIPGGKGSNLSGAEQRREESAQEEQEGSVGGSDATDPSKTQPRGILKRSPVKSAPHSRTVFSRGQTGTTSAPKVGSHEVKDSIELNREHIQQQKQEKKHKRKKSVRFADLAYEDEDSGEDSQEEAIEETVYRAKPGEKQKQEEQAKIVKTIPQTDKKPPIARAVSAKTTPTATSQKTVVTARSISAGVVRRGGHIQPKPAFTPTATSQRTVYSNRSDPSSNTTSVQHQSPAVMTYTNATVYEQNKQSGKPTPGGAVTVHTAGASYTPPSTNTYTSKPSAGAPVVSQNNGGNGDHKPKYPEPTYDANGLRLDRTPTDDEINWLWEKVRTCLNRDSKSSGTTDSGVPPSMNSENSTVATYRQTAPVSQKLIDGTSLLGGGTPSTIATSRPQKVTKITAQMIKDGSTVDQNFARRRTGSDGGFGNRTTLLQQRKQQAAAGNQYKHLQQGGAPLQYVVYQHPVPSHQPPTAVNGAGQGQDVSESMAAFLTGEALSNHQSMSESDIHHAMELAQQRQQVANAARPAQKVPTALSIEEQRLLQSLDRLNERLRVVTDNSTSPASQQKQPNPTEEEQVTPIPCKIAIIMICLYIYIYWIAISIQKLGQNFSQA</sequence>
<feature type="compositionally biased region" description="Basic and acidic residues" evidence="2">
    <location>
        <begin position="806"/>
        <end position="826"/>
    </location>
</feature>
<feature type="region of interest" description="Disordered" evidence="2">
    <location>
        <begin position="710"/>
        <end position="906"/>
    </location>
</feature>
<feature type="region of interest" description="Disordered" evidence="2">
    <location>
        <begin position="272"/>
        <end position="292"/>
    </location>
</feature>
<evidence type="ECO:0000256" key="1">
    <source>
        <dbReference type="SAM" id="Coils"/>
    </source>
</evidence>
<name>A0A1S3HSV3_LINAN</name>
<feature type="compositionally biased region" description="Basic and acidic residues" evidence="2">
    <location>
        <begin position="717"/>
        <end position="729"/>
    </location>
</feature>
<dbReference type="GO" id="GO:0031122">
    <property type="term" value="P:cytoplasmic microtubule organization"/>
    <property type="evidence" value="ECO:0007669"/>
    <property type="project" value="InterPro"/>
</dbReference>
<evidence type="ECO:0000256" key="3">
    <source>
        <dbReference type="SAM" id="Phobius"/>
    </source>
</evidence>
<feature type="region of interest" description="Disordered" evidence="2">
    <location>
        <begin position="154"/>
        <end position="176"/>
    </location>
</feature>
<feature type="region of interest" description="Disordered" evidence="2">
    <location>
        <begin position="1063"/>
        <end position="1083"/>
    </location>
</feature>
<feature type="compositionally biased region" description="Basic and acidic residues" evidence="2">
    <location>
        <begin position="164"/>
        <end position="176"/>
    </location>
</feature>
<dbReference type="GO" id="GO:1905515">
    <property type="term" value="P:non-motile cilium assembly"/>
    <property type="evidence" value="ECO:0007669"/>
    <property type="project" value="InterPro"/>
</dbReference>
<dbReference type="STRING" id="7574.A0A1S3HSV3"/>
<evidence type="ECO:0000313" key="5">
    <source>
        <dbReference type="RefSeq" id="XP_013389115.1"/>
    </source>
</evidence>
<keyword evidence="3" id="KW-1133">Transmembrane helix</keyword>
<evidence type="ECO:0000256" key="2">
    <source>
        <dbReference type="SAM" id="MobiDB-lite"/>
    </source>
</evidence>
<keyword evidence="4" id="KW-1185">Reference proteome</keyword>
<feature type="region of interest" description="Disordered" evidence="2">
    <location>
        <begin position="623"/>
        <end position="679"/>
    </location>
</feature>
<feature type="compositionally biased region" description="Polar residues" evidence="2">
    <location>
        <begin position="1067"/>
        <end position="1083"/>
    </location>
</feature>
<feature type="compositionally biased region" description="Basic and acidic residues" evidence="2">
    <location>
        <begin position="860"/>
        <end position="877"/>
    </location>
</feature>
<dbReference type="GO" id="GO:0005813">
    <property type="term" value="C:centrosome"/>
    <property type="evidence" value="ECO:0007669"/>
    <property type="project" value="InterPro"/>
</dbReference>
<feature type="compositionally biased region" description="Basic and acidic residues" evidence="2">
    <location>
        <begin position="560"/>
        <end position="574"/>
    </location>
</feature>
<dbReference type="Pfam" id="PF15352">
    <property type="entry name" value="K1377"/>
    <property type="match status" value="1"/>
</dbReference>
<feature type="compositionally biased region" description="Low complexity" evidence="2">
    <location>
        <begin position="533"/>
        <end position="558"/>
    </location>
</feature>
<keyword evidence="3" id="KW-0812">Transmembrane</keyword>
<dbReference type="OrthoDB" id="9900339at2759"/>
<feature type="region of interest" description="Disordered" evidence="2">
    <location>
        <begin position="924"/>
        <end position="962"/>
    </location>
</feature>
<feature type="compositionally biased region" description="Polar residues" evidence="2">
    <location>
        <begin position="575"/>
        <end position="596"/>
    </location>
</feature>
<dbReference type="Proteomes" id="UP000085678">
    <property type="component" value="Unplaced"/>
</dbReference>
<feature type="compositionally biased region" description="Polar residues" evidence="2">
    <location>
        <begin position="1281"/>
        <end position="1296"/>
    </location>
</feature>
<gene>
    <name evidence="5" type="primary">LOC106157875</name>
</gene>
<evidence type="ECO:0000313" key="4">
    <source>
        <dbReference type="Proteomes" id="UP000085678"/>
    </source>
</evidence>
<feature type="compositionally biased region" description="Low complexity" evidence="2">
    <location>
        <begin position="644"/>
        <end position="664"/>
    </location>
</feature>
<feature type="compositionally biased region" description="Basic residues" evidence="2">
    <location>
        <begin position="827"/>
        <end position="836"/>
    </location>
</feature>
<feature type="compositionally biased region" description="Polar residues" evidence="2">
    <location>
        <begin position="89"/>
        <end position="105"/>
    </location>
</feature>
<dbReference type="KEGG" id="lak:106157875"/>
<keyword evidence="3" id="KW-0472">Membrane</keyword>
<feature type="coiled-coil region" evidence="1">
    <location>
        <begin position="227"/>
        <end position="254"/>
    </location>
</feature>
<dbReference type="InterPro" id="IPR028257">
    <property type="entry name" value="CEP126"/>
</dbReference>
<feature type="compositionally biased region" description="Polar residues" evidence="2">
    <location>
        <begin position="432"/>
        <end position="449"/>
    </location>
</feature>
<dbReference type="RefSeq" id="XP_013389115.1">
    <property type="nucleotide sequence ID" value="XM_013533661.1"/>
</dbReference>
<dbReference type="GO" id="GO:0007052">
    <property type="term" value="P:mitotic spindle organization"/>
    <property type="evidence" value="ECO:0007669"/>
    <property type="project" value="InterPro"/>
</dbReference>
<feature type="compositionally biased region" description="Polar residues" evidence="2">
    <location>
        <begin position="523"/>
        <end position="532"/>
    </location>
</feature>
<feature type="compositionally biased region" description="Basic and acidic residues" evidence="2">
    <location>
        <begin position="54"/>
        <end position="84"/>
    </location>
</feature>
<protein>
    <submittedName>
        <fullName evidence="5">Uncharacterized protein LOC106157875 isoform X1</fullName>
    </submittedName>
</protein>
<feature type="region of interest" description="Disordered" evidence="2">
    <location>
        <begin position="1279"/>
        <end position="1301"/>
    </location>
</feature>
<keyword evidence="1" id="KW-0175">Coiled coil</keyword>
<feature type="transmembrane region" description="Helical" evidence="3">
    <location>
        <begin position="1309"/>
        <end position="1327"/>
    </location>
</feature>
<reference evidence="5" key="1">
    <citation type="submission" date="2025-08" db="UniProtKB">
        <authorList>
            <consortium name="RefSeq"/>
        </authorList>
    </citation>
    <scope>IDENTIFICATION</scope>
    <source>
        <tissue evidence="5">Gonads</tissue>
    </source>
</reference>
<accession>A0A1S3HSV3</accession>
<dbReference type="GO" id="GO:0030496">
    <property type="term" value="C:midbody"/>
    <property type="evidence" value="ECO:0007669"/>
    <property type="project" value="TreeGrafter"/>
</dbReference>
<proteinExistence type="predicted"/>
<feature type="region of interest" description="Disordered" evidence="2">
    <location>
        <begin position="432"/>
        <end position="491"/>
    </location>
</feature>
<feature type="compositionally biased region" description="Polar residues" evidence="2">
    <location>
        <begin position="934"/>
        <end position="962"/>
    </location>
</feature>
<feature type="compositionally biased region" description="Acidic residues" evidence="2">
    <location>
        <begin position="842"/>
        <end position="858"/>
    </location>
</feature>